<reference evidence="2 3" key="1">
    <citation type="submission" date="2019-05" db="EMBL/GenBank/DDBJ databases">
        <title>Another draft genome of Portunus trituberculatus and its Hox gene families provides insights of decapod evolution.</title>
        <authorList>
            <person name="Jeong J.-H."/>
            <person name="Song I."/>
            <person name="Kim S."/>
            <person name="Choi T."/>
            <person name="Kim D."/>
            <person name="Ryu S."/>
            <person name="Kim W."/>
        </authorList>
    </citation>
    <scope>NUCLEOTIDE SEQUENCE [LARGE SCALE GENOMIC DNA]</scope>
    <source>
        <tissue evidence="2">Muscle</tissue>
    </source>
</reference>
<evidence type="ECO:0000256" key="1">
    <source>
        <dbReference type="SAM" id="Phobius"/>
    </source>
</evidence>
<name>A0A5B7ENR1_PORTR</name>
<comment type="caution">
    <text evidence="2">The sequence shown here is derived from an EMBL/GenBank/DDBJ whole genome shotgun (WGS) entry which is preliminary data.</text>
</comment>
<dbReference type="AlphaFoldDB" id="A0A5B7ENR1"/>
<organism evidence="2 3">
    <name type="scientific">Portunus trituberculatus</name>
    <name type="common">Swimming crab</name>
    <name type="synonym">Neptunus trituberculatus</name>
    <dbReference type="NCBI Taxonomy" id="210409"/>
    <lineage>
        <taxon>Eukaryota</taxon>
        <taxon>Metazoa</taxon>
        <taxon>Ecdysozoa</taxon>
        <taxon>Arthropoda</taxon>
        <taxon>Crustacea</taxon>
        <taxon>Multicrustacea</taxon>
        <taxon>Malacostraca</taxon>
        <taxon>Eumalacostraca</taxon>
        <taxon>Eucarida</taxon>
        <taxon>Decapoda</taxon>
        <taxon>Pleocyemata</taxon>
        <taxon>Brachyura</taxon>
        <taxon>Eubrachyura</taxon>
        <taxon>Portunoidea</taxon>
        <taxon>Portunidae</taxon>
        <taxon>Portuninae</taxon>
        <taxon>Portunus</taxon>
    </lineage>
</organism>
<dbReference type="EMBL" id="VSRR010002974">
    <property type="protein sequence ID" value="MPC34064.1"/>
    <property type="molecule type" value="Genomic_DNA"/>
</dbReference>
<accession>A0A5B7ENR1</accession>
<keyword evidence="3" id="KW-1185">Reference proteome</keyword>
<keyword evidence="1" id="KW-1133">Transmembrane helix</keyword>
<evidence type="ECO:0000313" key="2">
    <source>
        <dbReference type="EMBL" id="MPC34064.1"/>
    </source>
</evidence>
<gene>
    <name evidence="2" type="ORF">E2C01_027437</name>
</gene>
<evidence type="ECO:0000313" key="3">
    <source>
        <dbReference type="Proteomes" id="UP000324222"/>
    </source>
</evidence>
<proteinExistence type="predicted"/>
<keyword evidence="1" id="KW-0472">Membrane</keyword>
<dbReference type="OrthoDB" id="10656323at2759"/>
<protein>
    <submittedName>
        <fullName evidence="2">Uncharacterized protein</fullName>
    </submittedName>
</protein>
<keyword evidence="1" id="KW-0812">Transmembrane</keyword>
<sequence>MDAISQQEVALTLFKFLGSRSRILVFPSNRPRRHLHDVFTSCHAFLVSSVRNTLINTNTVMARVLPPLLLLLMPLSPGIAPSATLAMDCNAADTIVKEGQTKVILRVRFHEVKYNLILFVKPDTDFEGVRLDVQETDGTNHTAWLPEECIPRDGTWREFLVWTGLTETKIALRFRTGKCRRWCESETTLRQPIRITVVAHGPSRWIKRYTPENCNVTNVLNVDPERLSICQEPPSISTTTKATNFNNTPSGSLLTSKLIQNKMIIMIIATSVVVAVAVITMVLVLLVCRRRNSVTLSNEAKFQSQVDVLHHYLQLNTGLGQISVKN</sequence>
<dbReference type="Proteomes" id="UP000324222">
    <property type="component" value="Unassembled WGS sequence"/>
</dbReference>
<feature type="transmembrane region" description="Helical" evidence="1">
    <location>
        <begin position="263"/>
        <end position="288"/>
    </location>
</feature>